<feature type="compositionally biased region" description="Pro residues" evidence="1">
    <location>
        <begin position="45"/>
        <end position="55"/>
    </location>
</feature>
<evidence type="ECO:0008006" key="4">
    <source>
        <dbReference type="Google" id="ProtNLM"/>
    </source>
</evidence>
<dbReference type="Proteomes" id="UP000199025">
    <property type="component" value="Unassembled WGS sequence"/>
</dbReference>
<reference evidence="2 3" key="1">
    <citation type="submission" date="2016-10" db="EMBL/GenBank/DDBJ databases">
        <authorList>
            <person name="de Groot N.N."/>
        </authorList>
    </citation>
    <scope>NUCLEOTIDE SEQUENCE [LARGE SCALE GENOMIC DNA]</scope>
    <source>
        <strain evidence="2 3">DSM 44468</strain>
    </source>
</reference>
<feature type="region of interest" description="Disordered" evidence="1">
    <location>
        <begin position="24"/>
        <end position="64"/>
    </location>
</feature>
<protein>
    <recommendedName>
        <fullName evidence="4">Transglycosylase SLT domain-containing protein</fullName>
    </recommendedName>
</protein>
<dbReference type="STRING" id="115433.SAMN05421835_114153"/>
<sequence length="200" mass="20819">MWLAIGLVATGLVLIFTLGTTRPVTSEEAPTPPPAAPAPSVSPAAPRPAAAPPADRPTRSDEAELDTWARQLAGPTKLPAALLSAYGRAEMRMRGEAPACHLSWATLAGLGQVQAVGSGPLPVPQPVWDRWNARATHDGKKPDQRNVADAAYTVARALCSGGGDLTTANGWWQAVLGYTQSPQDTQDVLNAANTFAAAKP</sequence>
<evidence type="ECO:0000313" key="3">
    <source>
        <dbReference type="Proteomes" id="UP000199025"/>
    </source>
</evidence>
<proteinExistence type="predicted"/>
<accession>A0A1I3X3X4</accession>
<name>A0A1I3X3X4_9PSEU</name>
<dbReference type="AlphaFoldDB" id="A0A1I3X3X4"/>
<keyword evidence="3" id="KW-1185">Reference proteome</keyword>
<evidence type="ECO:0000256" key="1">
    <source>
        <dbReference type="SAM" id="MobiDB-lite"/>
    </source>
</evidence>
<evidence type="ECO:0000313" key="2">
    <source>
        <dbReference type="EMBL" id="SFK14522.1"/>
    </source>
</evidence>
<gene>
    <name evidence="2" type="ORF">SAMN05421835_114153</name>
</gene>
<organism evidence="2 3">
    <name type="scientific">Amycolatopsis sacchari</name>
    <dbReference type="NCBI Taxonomy" id="115433"/>
    <lineage>
        <taxon>Bacteria</taxon>
        <taxon>Bacillati</taxon>
        <taxon>Actinomycetota</taxon>
        <taxon>Actinomycetes</taxon>
        <taxon>Pseudonocardiales</taxon>
        <taxon>Pseudonocardiaceae</taxon>
        <taxon>Amycolatopsis</taxon>
    </lineage>
</organism>
<dbReference type="EMBL" id="FORP01000014">
    <property type="protein sequence ID" value="SFK14522.1"/>
    <property type="molecule type" value="Genomic_DNA"/>
</dbReference>